<dbReference type="EMBL" id="CP119953">
    <property type="protein sequence ID" value="WFC95940.1"/>
    <property type="molecule type" value="Genomic_DNA"/>
</dbReference>
<dbReference type="SUPFAM" id="SSF50978">
    <property type="entry name" value="WD40 repeat-like"/>
    <property type="match status" value="1"/>
</dbReference>
<organism evidence="2 3">
    <name type="scientific">Malassezia brasiliensis</name>
    <dbReference type="NCBI Taxonomy" id="1821822"/>
    <lineage>
        <taxon>Eukaryota</taxon>
        <taxon>Fungi</taxon>
        <taxon>Dikarya</taxon>
        <taxon>Basidiomycota</taxon>
        <taxon>Ustilaginomycotina</taxon>
        <taxon>Malasseziomycetes</taxon>
        <taxon>Malasseziales</taxon>
        <taxon>Malasseziaceae</taxon>
        <taxon>Malassezia</taxon>
    </lineage>
</organism>
<sequence length="380" mass="40567">MPRIKRERSEEPDAPSRRVRGRNRVGGDLASLLKLHALTPRGIPDGTGRSAEISSVIVEAANWVYPAPSKLADVAWSPSQAPASQENTHAPISLDVESERVSLAPLTGVTLATYSDGSVRVLRVPEVPAPSHVEADEALCDIVVVDTVAREVLAQAPVHDTLVTAVSWQRLPPVNTDGVPDVQAQPTTLLSVGLDGTEVVSDTAAMFSPYRLAHTREPRYAAAWAPYGGLWVVDFGDSHFGSVSLRTHDAGQHHALGFHHGRILAIATSDVHPFVATGASDGSVKLTNLLAAGKRKAEDGSRVMHKLFRLQRQADGTYKMRHAFFPEGVWPQHASKHAPPSWDTWDPSVAVTAVAFGPAPGQALSLASGTAVGLVRIESL</sequence>
<proteinExistence type="predicted"/>
<gene>
    <name evidence="2" type="ORF">MBRA1_002596</name>
</gene>
<evidence type="ECO:0000313" key="3">
    <source>
        <dbReference type="Proteomes" id="UP001216638"/>
    </source>
</evidence>
<dbReference type="InterPro" id="IPR015943">
    <property type="entry name" value="WD40/YVTN_repeat-like_dom_sf"/>
</dbReference>
<reference evidence="2" key="1">
    <citation type="submission" date="2023-03" db="EMBL/GenBank/DDBJ databases">
        <title>Mating type loci evolution in Malassezia.</title>
        <authorList>
            <person name="Coelho M.A."/>
        </authorList>
    </citation>
    <scope>NUCLEOTIDE SEQUENCE</scope>
    <source>
        <strain evidence="2">CBS 14135</strain>
    </source>
</reference>
<evidence type="ECO:0000313" key="2">
    <source>
        <dbReference type="EMBL" id="WFC95940.1"/>
    </source>
</evidence>
<dbReference type="Proteomes" id="UP001216638">
    <property type="component" value="Chromosome 3"/>
</dbReference>
<dbReference type="Gene3D" id="2.130.10.10">
    <property type="entry name" value="YVTN repeat-like/Quinoprotein amine dehydrogenase"/>
    <property type="match status" value="1"/>
</dbReference>
<name>A0AAF0IQB8_9BASI</name>
<evidence type="ECO:0000256" key="1">
    <source>
        <dbReference type="SAM" id="MobiDB-lite"/>
    </source>
</evidence>
<keyword evidence="3" id="KW-1185">Reference proteome</keyword>
<dbReference type="AlphaFoldDB" id="A0AAF0IQB8"/>
<protein>
    <submittedName>
        <fullName evidence="2">Uncharacterized protein</fullName>
    </submittedName>
</protein>
<feature type="region of interest" description="Disordered" evidence="1">
    <location>
        <begin position="1"/>
        <end position="23"/>
    </location>
</feature>
<feature type="compositionally biased region" description="Basic and acidic residues" evidence="1">
    <location>
        <begin position="7"/>
        <end position="16"/>
    </location>
</feature>
<dbReference type="InterPro" id="IPR036322">
    <property type="entry name" value="WD40_repeat_dom_sf"/>
</dbReference>
<accession>A0AAF0IQB8</accession>